<dbReference type="STRING" id="420778.A0A1S8B7P2"/>
<dbReference type="EMBL" id="MSZU01000111">
    <property type="protein sequence ID" value="OMP83424.1"/>
    <property type="molecule type" value="Genomic_DNA"/>
</dbReference>
<evidence type="ECO:0000313" key="1">
    <source>
        <dbReference type="EMBL" id="OMP83424.1"/>
    </source>
</evidence>
<accession>A0A1S8B7P2</accession>
<proteinExistence type="predicted"/>
<dbReference type="OrthoDB" id="437457at2759"/>
<gene>
    <name evidence="1" type="ORF">BK809_0004805</name>
</gene>
<comment type="caution">
    <text evidence="1">The sequence shown here is derived from an EMBL/GenBank/DDBJ whole genome shotgun (WGS) entry which is preliminary data.</text>
</comment>
<evidence type="ECO:0000313" key="2">
    <source>
        <dbReference type="Proteomes" id="UP000190776"/>
    </source>
</evidence>
<protein>
    <submittedName>
        <fullName evidence="1">Uncharacterized protein</fullName>
    </submittedName>
</protein>
<reference evidence="1 2" key="1">
    <citation type="submission" date="2017-01" db="EMBL/GenBank/DDBJ databases">
        <title>Draft genome sequence of Diplodia seriata F98.1, a fungal species involved in grapevine trunk diseases.</title>
        <authorList>
            <person name="Robert-Siegwald G."/>
            <person name="Vallet J."/>
            <person name="Abou-Mansour E."/>
            <person name="Xu J."/>
            <person name="Rey P."/>
            <person name="Bertsch C."/>
            <person name="Rego C."/>
            <person name="Larignon P."/>
            <person name="Fontaine F."/>
            <person name="Lebrun M.-H."/>
        </authorList>
    </citation>
    <scope>NUCLEOTIDE SEQUENCE [LARGE SCALE GENOMIC DNA]</scope>
    <source>
        <strain evidence="1 2">F98.1</strain>
    </source>
</reference>
<sequence length="225" mass="25546">MNDFRHVTDYFRSCGYEAAPATEQSTGGKLKGVRINCVGDQELLKRPHFEAVEILSTDPIFSKHDTSDIAQLIGLPVFTRRLLPNPKWASDLDNAVFDPHGDATFLHLRCDPKTSFDLCTGTLGWGPWGWASQHWQSSVGSVVVVRQDMKPLSPLHVEALCRYCHHEIRPLLAHSIGEYEPEEPMGKETLLSMVCRPTFEIYWYKLLDEKRKKGEDTSDPCPYDV</sequence>
<organism evidence="1 2">
    <name type="scientific">Diplodia seriata</name>
    <dbReference type="NCBI Taxonomy" id="420778"/>
    <lineage>
        <taxon>Eukaryota</taxon>
        <taxon>Fungi</taxon>
        <taxon>Dikarya</taxon>
        <taxon>Ascomycota</taxon>
        <taxon>Pezizomycotina</taxon>
        <taxon>Dothideomycetes</taxon>
        <taxon>Dothideomycetes incertae sedis</taxon>
        <taxon>Botryosphaeriales</taxon>
        <taxon>Botryosphaeriaceae</taxon>
        <taxon>Diplodia</taxon>
    </lineage>
</organism>
<dbReference type="AlphaFoldDB" id="A0A1S8B7P2"/>
<dbReference type="Proteomes" id="UP000190776">
    <property type="component" value="Unassembled WGS sequence"/>
</dbReference>
<name>A0A1S8B7P2_9PEZI</name>